<dbReference type="GO" id="GO:0046872">
    <property type="term" value="F:metal ion binding"/>
    <property type="evidence" value="ECO:0007669"/>
    <property type="project" value="UniProtKB-KW"/>
</dbReference>
<dbReference type="Proteomes" id="UP000697710">
    <property type="component" value="Unassembled WGS sequence"/>
</dbReference>
<dbReference type="SUPFAM" id="SSF69819">
    <property type="entry name" value="MTH1598-like"/>
    <property type="match status" value="1"/>
</dbReference>
<sequence length="171" mass="19372">MDDRESSKPAGDAAGDAPEASHPVPRVGSLAAYEPVDHTADLAYLVRGRTFEELFTHAALGMFFFLTDPGRIVPRERRALRVTGRDREECLITFLQELLFWEETQEFLLARVEVSCAGPTEVIAEVWGERFDRARHEIQTDIKAATYHDLEFRRLADAEGDVLEVRIVLDI</sequence>
<accession>A0A956M170</accession>
<keyword evidence="2" id="KW-0819">tRNA processing</keyword>
<evidence type="ECO:0000256" key="3">
    <source>
        <dbReference type="ARBA" id="ARBA00022723"/>
    </source>
</evidence>
<keyword evidence="3" id="KW-0479">Metal-binding</keyword>
<reference evidence="7" key="2">
    <citation type="journal article" date="2021" name="Microbiome">
        <title>Successional dynamics and alternative stable states in a saline activated sludge microbial community over 9 years.</title>
        <authorList>
            <person name="Wang Y."/>
            <person name="Ye J."/>
            <person name="Ju F."/>
            <person name="Liu L."/>
            <person name="Boyd J.A."/>
            <person name="Deng Y."/>
            <person name="Parks D.H."/>
            <person name="Jiang X."/>
            <person name="Yin X."/>
            <person name="Woodcroft B.J."/>
            <person name="Tyson G.W."/>
            <person name="Hugenholtz P."/>
            <person name="Polz M.F."/>
            <person name="Zhang T."/>
        </authorList>
    </citation>
    <scope>NUCLEOTIDE SEQUENCE</scope>
    <source>
        <strain evidence="7">HKST-UBA01</strain>
    </source>
</reference>
<evidence type="ECO:0000256" key="1">
    <source>
        <dbReference type="ARBA" id="ARBA00007963"/>
    </source>
</evidence>
<protein>
    <submittedName>
        <fullName evidence="7">Archease</fullName>
    </submittedName>
</protein>
<feature type="domain" description="Archease" evidence="6">
    <location>
        <begin position="33"/>
        <end position="171"/>
    </location>
</feature>
<dbReference type="Pfam" id="PF01951">
    <property type="entry name" value="Archease"/>
    <property type="match status" value="1"/>
</dbReference>
<gene>
    <name evidence="7" type="ORF">KC729_13440</name>
</gene>
<name>A0A956M170_UNCEI</name>
<dbReference type="PANTHER" id="PTHR12682:SF11">
    <property type="entry name" value="PROTEIN ARCHEASE"/>
    <property type="match status" value="1"/>
</dbReference>
<dbReference type="EMBL" id="JAGQHR010000449">
    <property type="protein sequence ID" value="MCA9728687.1"/>
    <property type="molecule type" value="Genomic_DNA"/>
</dbReference>
<dbReference type="InterPro" id="IPR036820">
    <property type="entry name" value="Archease_dom_sf"/>
</dbReference>
<feature type="compositionally biased region" description="Low complexity" evidence="5">
    <location>
        <begin position="9"/>
        <end position="18"/>
    </location>
</feature>
<dbReference type="InterPro" id="IPR023572">
    <property type="entry name" value="Archease_dom"/>
</dbReference>
<keyword evidence="4" id="KW-0106">Calcium</keyword>
<organism evidence="7 8">
    <name type="scientific">Eiseniibacteriota bacterium</name>
    <dbReference type="NCBI Taxonomy" id="2212470"/>
    <lineage>
        <taxon>Bacteria</taxon>
        <taxon>Candidatus Eiseniibacteriota</taxon>
    </lineage>
</organism>
<dbReference type="AlphaFoldDB" id="A0A956M170"/>
<evidence type="ECO:0000313" key="8">
    <source>
        <dbReference type="Proteomes" id="UP000697710"/>
    </source>
</evidence>
<dbReference type="Gene3D" id="3.55.10.10">
    <property type="entry name" value="Archease domain"/>
    <property type="match status" value="1"/>
</dbReference>
<comment type="similarity">
    <text evidence="1">Belongs to the archease family.</text>
</comment>
<feature type="region of interest" description="Disordered" evidence="5">
    <location>
        <begin position="1"/>
        <end position="24"/>
    </location>
</feature>
<evidence type="ECO:0000256" key="2">
    <source>
        <dbReference type="ARBA" id="ARBA00022694"/>
    </source>
</evidence>
<dbReference type="InterPro" id="IPR002804">
    <property type="entry name" value="Archease"/>
</dbReference>
<evidence type="ECO:0000313" key="7">
    <source>
        <dbReference type="EMBL" id="MCA9728687.1"/>
    </source>
</evidence>
<proteinExistence type="inferred from homology"/>
<comment type="caution">
    <text evidence="7">The sequence shown here is derived from an EMBL/GenBank/DDBJ whole genome shotgun (WGS) entry which is preliminary data.</text>
</comment>
<evidence type="ECO:0000256" key="5">
    <source>
        <dbReference type="SAM" id="MobiDB-lite"/>
    </source>
</evidence>
<reference evidence="7" key="1">
    <citation type="submission" date="2020-04" db="EMBL/GenBank/DDBJ databases">
        <authorList>
            <person name="Zhang T."/>
        </authorList>
    </citation>
    <scope>NUCLEOTIDE SEQUENCE</scope>
    <source>
        <strain evidence="7">HKST-UBA01</strain>
    </source>
</reference>
<dbReference type="GO" id="GO:0008033">
    <property type="term" value="P:tRNA processing"/>
    <property type="evidence" value="ECO:0007669"/>
    <property type="project" value="UniProtKB-KW"/>
</dbReference>
<evidence type="ECO:0000259" key="6">
    <source>
        <dbReference type="Pfam" id="PF01951"/>
    </source>
</evidence>
<dbReference type="PANTHER" id="PTHR12682">
    <property type="entry name" value="ARCHEASE"/>
    <property type="match status" value="1"/>
</dbReference>
<evidence type="ECO:0000256" key="4">
    <source>
        <dbReference type="ARBA" id="ARBA00022837"/>
    </source>
</evidence>